<protein>
    <recommendedName>
        <fullName evidence="9">Eukaryotic translation initiation factor 4E</fullName>
    </recommendedName>
</protein>
<evidence type="ECO:0000313" key="8">
    <source>
        <dbReference type="EMBL" id="CAE0540845.1"/>
    </source>
</evidence>
<evidence type="ECO:0000256" key="3">
    <source>
        <dbReference type="ARBA" id="ARBA00022845"/>
    </source>
</evidence>
<evidence type="ECO:0000256" key="7">
    <source>
        <dbReference type="SAM" id="MobiDB-lite"/>
    </source>
</evidence>
<dbReference type="Gene3D" id="3.30.760.10">
    <property type="entry name" value="RNA Cap, Translation Initiation Factor Eif4e"/>
    <property type="match status" value="1"/>
</dbReference>
<dbReference type="SUPFAM" id="SSF55418">
    <property type="entry name" value="eIF4e-like"/>
    <property type="match status" value="1"/>
</dbReference>
<organism evidence="8">
    <name type="scientific">Strombidinopsis acuminata</name>
    <dbReference type="NCBI Taxonomy" id="141414"/>
    <lineage>
        <taxon>Eukaryota</taxon>
        <taxon>Sar</taxon>
        <taxon>Alveolata</taxon>
        <taxon>Ciliophora</taxon>
        <taxon>Intramacronucleata</taxon>
        <taxon>Spirotrichea</taxon>
        <taxon>Choreotrichia</taxon>
        <taxon>Choreotrichida</taxon>
        <taxon>Strombidinopsidae</taxon>
        <taxon>Strombidinopsis</taxon>
    </lineage>
</organism>
<feature type="region of interest" description="Disordered" evidence="7">
    <location>
        <begin position="1"/>
        <end position="33"/>
    </location>
</feature>
<dbReference type="PANTHER" id="PTHR11960">
    <property type="entry name" value="EUKARYOTIC TRANSLATION INITIATION FACTOR 4E RELATED"/>
    <property type="match status" value="1"/>
</dbReference>
<evidence type="ECO:0008006" key="9">
    <source>
        <dbReference type="Google" id="ProtNLM"/>
    </source>
</evidence>
<feature type="compositionally biased region" description="Polar residues" evidence="7">
    <location>
        <begin position="12"/>
        <end position="29"/>
    </location>
</feature>
<dbReference type="GO" id="GO:0000340">
    <property type="term" value="F:RNA 7-methylguanosine cap binding"/>
    <property type="evidence" value="ECO:0007669"/>
    <property type="project" value="TreeGrafter"/>
</dbReference>
<dbReference type="AlphaFoldDB" id="A0A7S3S113"/>
<name>A0A7S3S113_9SPIT</name>
<sequence length="240" mass="27187">MADKPNGGPQFLSFNSRISPGMASYQSPSAAELEEMKSKDPSLRFTWTIWEQIMHNSNDKNQQYSDATHRVASFSTVKNFWKYWNHLPQPSELLDGKKFVRETGDTRNVVDALMVFKEGIKPEWEDAMNANGGHFQFQLKPSLTGGVIDEYWNNIVLGMIGGTIEPAEMITGVRLVDKLAQQRTASVRIEVWFSNMDDAEKVDLLQKNLERCMTTKLDGTPSAQGAWGKTERKPHSTQKK</sequence>
<keyword evidence="5 6" id="KW-0648">Protein biosynthesis</keyword>
<dbReference type="GO" id="GO:0006417">
    <property type="term" value="P:regulation of translation"/>
    <property type="evidence" value="ECO:0007669"/>
    <property type="project" value="UniProtKB-KW"/>
</dbReference>
<comment type="similarity">
    <text evidence="1 6">Belongs to the eukaryotic initiation factor 4E family.</text>
</comment>
<evidence type="ECO:0000256" key="5">
    <source>
        <dbReference type="ARBA" id="ARBA00022917"/>
    </source>
</evidence>
<evidence type="ECO:0000256" key="6">
    <source>
        <dbReference type="RuleBase" id="RU004374"/>
    </source>
</evidence>
<gene>
    <name evidence="8" type="ORF">SACU0126_LOCUS9249</name>
</gene>
<accession>A0A7S3S113</accession>
<dbReference type="InterPro" id="IPR023398">
    <property type="entry name" value="TIF_eIF4e-like"/>
</dbReference>
<evidence type="ECO:0000256" key="1">
    <source>
        <dbReference type="ARBA" id="ARBA00009860"/>
    </source>
</evidence>
<keyword evidence="2 6" id="KW-0396">Initiation factor</keyword>
<dbReference type="EMBL" id="HBIQ01028108">
    <property type="protein sequence ID" value="CAE0540845.1"/>
    <property type="molecule type" value="Transcribed_RNA"/>
</dbReference>
<proteinExistence type="inferred from homology"/>
<dbReference type="GO" id="GO:0003743">
    <property type="term" value="F:translation initiation factor activity"/>
    <property type="evidence" value="ECO:0007669"/>
    <property type="project" value="UniProtKB-KW"/>
</dbReference>
<evidence type="ECO:0000256" key="2">
    <source>
        <dbReference type="ARBA" id="ARBA00022540"/>
    </source>
</evidence>
<evidence type="ECO:0000256" key="4">
    <source>
        <dbReference type="ARBA" id="ARBA00022884"/>
    </source>
</evidence>
<feature type="region of interest" description="Disordered" evidence="7">
    <location>
        <begin position="216"/>
        <end position="240"/>
    </location>
</feature>
<dbReference type="GO" id="GO:0016281">
    <property type="term" value="C:eukaryotic translation initiation factor 4F complex"/>
    <property type="evidence" value="ECO:0007669"/>
    <property type="project" value="TreeGrafter"/>
</dbReference>
<dbReference type="Pfam" id="PF01652">
    <property type="entry name" value="IF4E"/>
    <property type="match status" value="1"/>
</dbReference>
<dbReference type="InterPro" id="IPR001040">
    <property type="entry name" value="TIF_eIF_4E"/>
</dbReference>
<keyword evidence="4 6" id="KW-0694">RNA-binding</keyword>
<dbReference type="PANTHER" id="PTHR11960:SF8">
    <property type="entry name" value="EUKARYOTIC TRANSLATION INITIATION FACTOR 4E1-RELATED"/>
    <property type="match status" value="1"/>
</dbReference>
<keyword evidence="3" id="KW-0810">Translation regulation</keyword>
<reference evidence="8" key="1">
    <citation type="submission" date="2021-01" db="EMBL/GenBank/DDBJ databases">
        <authorList>
            <person name="Corre E."/>
            <person name="Pelletier E."/>
            <person name="Niang G."/>
            <person name="Scheremetjew M."/>
            <person name="Finn R."/>
            <person name="Kale V."/>
            <person name="Holt S."/>
            <person name="Cochrane G."/>
            <person name="Meng A."/>
            <person name="Brown T."/>
            <person name="Cohen L."/>
        </authorList>
    </citation>
    <scope>NUCLEOTIDE SEQUENCE</scope>
    <source>
        <strain evidence="8">SPMC142</strain>
    </source>
</reference>